<dbReference type="Gene3D" id="3.40.30.10">
    <property type="entry name" value="Glutaredoxin"/>
    <property type="match status" value="1"/>
</dbReference>
<dbReference type="EMBL" id="CP012332">
    <property type="protein sequence ID" value="AKU92770.1"/>
    <property type="molecule type" value="Genomic_DNA"/>
</dbReference>
<gene>
    <name evidence="3" type="ORF">AKJ08_3157</name>
</gene>
<evidence type="ECO:0000259" key="2">
    <source>
        <dbReference type="Pfam" id="PF01323"/>
    </source>
</evidence>
<evidence type="ECO:0000313" key="4">
    <source>
        <dbReference type="Proteomes" id="UP000055590"/>
    </source>
</evidence>
<reference evidence="3 4" key="1">
    <citation type="submission" date="2015-08" db="EMBL/GenBank/DDBJ databases">
        <authorList>
            <person name="Babu N.S."/>
            <person name="Beckwith C.J."/>
            <person name="Beseler K.G."/>
            <person name="Brison A."/>
            <person name="Carone J.V."/>
            <person name="Caskin T.P."/>
            <person name="Diamond M."/>
            <person name="Durham M.E."/>
            <person name="Foxe J.M."/>
            <person name="Go M."/>
            <person name="Henderson B.A."/>
            <person name="Jones I.B."/>
            <person name="McGettigan J.A."/>
            <person name="Micheletti S.J."/>
            <person name="Nasrallah M.E."/>
            <person name="Ortiz D."/>
            <person name="Piller C.R."/>
            <person name="Privatt S.R."/>
            <person name="Schneider S.L."/>
            <person name="Sharp S."/>
            <person name="Smith T.C."/>
            <person name="Stanton J.D."/>
            <person name="Ullery H.E."/>
            <person name="Wilson R.J."/>
            <person name="Serrano M.G."/>
            <person name="Buck G."/>
            <person name="Lee V."/>
            <person name="Wang Y."/>
            <person name="Carvalho R."/>
            <person name="Voegtly L."/>
            <person name="Shi R."/>
            <person name="Duckworth R."/>
            <person name="Johnson A."/>
            <person name="Loviza R."/>
            <person name="Walstead R."/>
            <person name="Shah Z."/>
            <person name="Kiflezghi M."/>
            <person name="Wade K."/>
            <person name="Ball S.L."/>
            <person name="Bradley K.W."/>
            <person name="Asai D.J."/>
            <person name="Bowman C.A."/>
            <person name="Russell D.A."/>
            <person name="Pope W.H."/>
            <person name="Jacobs-Sera D."/>
            <person name="Hendrix R.W."/>
            <person name="Hatfull G.F."/>
        </authorList>
    </citation>
    <scope>NUCLEOTIDE SEQUENCE [LARGE SCALE GENOMIC DNA]</scope>
    <source>
        <strain evidence="3 4">DSM 27710</strain>
    </source>
</reference>
<dbReference type="PANTHER" id="PTHR13887:SF41">
    <property type="entry name" value="THIOREDOXIN SUPERFAMILY PROTEIN"/>
    <property type="match status" value="1"/>
</dbReference>
<accession>A0A0K1PGX9</accession>
<dbReference type="KEGG" id="vin:AKJ08_3157"/>
<dbReference type="PATRIC" id="fig|1391653.3.peg.3302"/>
<dbReference type="Pfam" id="PF01323">
    <property type="entry name" value="DSBA"/>
    <property type="match status" value="1"/>
</dbReference>
<evidence type="ECO:0000313" key="3">
    <source>
        <dbReference type="EMBL" id="AKU92770.1"/>
    </source>
</evidence>
<proteinExistence type="predicted"/>
<dbReference type="Proteomes" id="UP000055590">
    <property type="component" value="Chromosome"/>
</dbReference>
<feature type="domain" description="DSBA-like thioredoxin" evidence="2">
    <location>
        <begin position="39"/>
        <end position="238"/>
    </location>
</feature>
<dbReference type="CDD" id="cd03024">
    <property type="entry name" value="DsbA_FrnE"/>
    <property type="match status" value="1"/>
</dbReference>
<dbReference type="GO" id="GO:0016853">
    <property type="term" value="F:isomerase activity"/>
    <property type="evidence" value="ECO:0007669"/>
    <property type="project" value="UniProtKB-KW"/>
</dbReference>
<keyword evidence="4" id="KW-1185">Reference proteome</keyword>
<dbReference type="PANTHER" id="PTHR13887">
    <property type="entry name" value="GLUTATHIONE S-TRANSFERASE KAPPA"/>
    <property type="match status" value="1"/>
</dbReference>
<dbReference type="SUPFAM" id="SSF52833">
    <property type="entry name" value="Thioredoxin-like"/>
    <property type="match status" value="1"/>
</dbReference>
<organism evidence="3 4">
    <name type="scientific">Vulgatibacter incomptus</name>
    <dbReference type="NCBI Taxonomy" id="1391653"/>
    <lineage>
        <taxon>Bacteria</taxon>
        <taxon>Pseudomonadati</taxon>
        <taxon>Myxococcota</taxon>
        <taxon>Myxococcia</taxon>
        <taxon>Myxococcales</taxon>
        <taxon>Cystobacterineae</taxon>
        <taxon>Vulgatibacteraceae</taxon>
        <taxon>Vulgatibacter</taxon>
    </lineage>
</organism>
<keyword evidence="3" id="KW-0413">Isomerase</keyword>
<name>A0A0K1PGX9_9BACT</name>
<dbReference type="InterPro" id="IPR001853">
    <property type="entry name" value="DSBA-like_thioredoxin_dom"/>
</dbReference>
<sequence length="250" mass="27366">MPLESLDSTAPGQPPAPRRIFSRTTGESRMTAEKKPLRVDVISDCVCPWCYVGKRNLDEAIARSEDRFDMEVHWHPFQLNPDLPAEGRDWKKYAAERFGSLERLRGMQVRLEEVGKAAGIDFAFDKVSRAVNTFEAHRLIALAGLEGLQDEVAEGLFRANFVDGADIGSRETLLKVATAAGMDAERTSAMLESGEGEEQVRQGLEMARRIGVTGVPFFIVDGKYAVSGAQPPEALVELFDHAAQGGGDEG</sequence>
<dbReference type="InterPro" id="IPR036249">
    <property type="entry name" value="Thioredoxin-like_sf"/>
</dbReference>
<feature type="region of interest" description="Disordered" evidence="1">
    <location>
        <begin position="1"/>
        <end position="29"/>
    </location>
</feature>
<dbReference type="GO" id="GO:0016491">
    <property type="term" value="F:oxidoreductase activity"/>
    <property type="evidence" value="ECO:0007669"/>
    <property type="project" value="InterPro"/>
</dbReference>
<evidence type="ECO:0000256" key="1">
    <source>
        <dbReference type="SAM" id="MobiDB-lite"/>
    </source>
</evidence>
<dbReference type="AlphaFoldDB" id="A0A0K1PGX9"/>
<protein>
    <submittedName>
        <fullName evidence="3">2-hydroxychromene-2-carboxylate isomerase/DsbA-like thioredoxin domain protein</fullName>
    </submittedName>
</protein>
<feature type="compositionally biased region" description="Polar residues" evidence="1">
    <location>
        <begin position="1"/>
        <end position="11"/>
    </location>
</feature>
<dbReference type="STRING" id="1391653.AKJ08_3157"/>